<evidence type="ECO:0000256" key="13">
    <source>
        <dbReference type="ARBA" id="ARBA00047899"/>
    </source>
</evidence>
<dbReference type="Pfam" id="PF08926">
    <property type="entry name" value="DUF1908"/>
    <property type="match status" value="1"/>
</dbReference>
<evidence type="ECO:0000256" key="14">
    <source>
        <dbReference type="ARBA" id="ARBA00048679"/>
    </source>
</evidence>
<dbReference type="InterPro" id="IPR008271">
    <property type="entry name" value="Ser/Thr_kinase_AS"/>
</dbReference>
<feature type="region of interest" description="Disordered" evidence="15">
    <location>
        <begin position="1184"/>
        <end position="1207"/>
    </location>
</feature>
<dbReference type="SUPFAM" id="SSF50156">
    <property type="entry name" value="PDZ domain-like"/>
    <property type="match status" value="1"/>
</dbReference>
<feature type="compositionally biased region" description="Low complexity" evidence="15">
    <location>
        <begin position="1149"/>
        <end position="1164"/>
    </location>
</feature>
<dbReference type="InterPro" id="IPR011009">
    <property type="entry name" value="Kinase-like_dom_sf"/>
</dbReference>
<feature type="compositionally biased region" description="Polar residues" evidence="15">
    <location>
        <begin position="83"/>
        <end position="93"/>
    </location>
</feature>
<dbReference type="SMART" id="SM00228">
    <property type="entry name" value="PDZ"/>
    <property type="match status" value="1"/>
</dbReference>
<dbReference type="InParanoid" id="A0A665W4L7"/>
<evidence type="ECO:0000256" key="2">
    <source>
        <dbReference type="ARBA" id="ARBA00004496"/>
    </source>
</evidence>
<dbReference type="GO" id="GO:0005524">
    <property type="term" value="F:ATP binding"/>
    <property type="evidence" value="ECO:0007669"/>
    <property type="project" value="UniProtKB-KW"/>
</dbReference>
<evidence type="ECO:0000256" key="10">
    <source>
        <dbReference type="ARBA" id="ARBA00022777"/>
    </source>
</evidence>
<dbReference type="GO" id="GO:0004674">
    <property type="term" value="F:protein serine/threonine kinase activity"/>
    <property type="evidence" value="ECO:0007669"/>
    <property type="project" value="UniProtKB-KW"/>
</dbReference>
<dbReference type="FunFam" id="2.30.42.10:FF:000008">
    <property type="entry name" value="microtubule-associated serine/threonine-protein kinase 4 isoform X2"/>
    <property type="match status" value="1"/>
</dbReference>
<dbReference type="InterPro" id="IPR001478">
    <property type="entry name" value="PDZ"/>
</dbReference>
<dbReference type="InterPro" id="IPR023142">
    <property type="entry name" value="MAST_pre-PK_dom_sf"/>
</dbReference>
<feature type="region of interest" description="Disordered" evidence="15">
    <location>
        <begin position="795"/>
        <end position="815"/>
    </location>
</feature>
<gene>
    <name evidence="19" type="primary">mast2</name>
</gene>
<feature type="compositionally biased region" description="Polar residues" evidence="15">
    <location>
        <begin position="46"/>
        <end position="56"/>
    </location>
</feature>
<dbReference type="InterPro" id="IPR000961">
    <property type="entry name" value="AGC-kinase_C"/>
</dbReference>
<dbReference type="EC" id="2.7.11.1" evidence="4"/>
<keyword evidence="8" id="KW-0808">Transferase</keyword>
<evidence type="ECO:0000256" key="5">
    <source>
        <dbReference type="ARBA" id="ARBA00022490"/>
    </source>
</evidence>
<keyword evidence="11" id="KW-0067">ATP-binding</keyword>
<protein>
    <recommendedName>
        <fullName evidence="4">non-specific serine/threonine protein kinase</fullName>
        <ecNumber evidence="4">2.7.11.1</ecNumber>
    </recommendedName>
</protein>
<evidence type="ECO:0000256" key="3">
    <source>
        <dbReference type="ARBA" id="ARBA00009903"/>
    </source>
</evidence>
<dbReference type="FunFam" id="1.20.1480.20:FF:000001">
    <property type="entry name" value="microtubule-associated serine/threonine-protein kinase 4 isoform X1"/>
    <property type="match status" value="1"/>
</dbReference>
<feature type="compositionally biased region" description="Low complexity" evidence="15">
    <location>
        <begin position="139"/>
        <end position="154"/>
    </location>
</feature>
<evidence type="ECO:0000256" key="11">
    <source>
        <dbReference type="ARBA" id="ARBA00022840"/>
    </source>
</evidence>
<dbReference type="PROSITE" id="PS00108">
    <property type="entry name" value="PROTEIN_KINASE_ST"/>
    <property type="match status" value="1"/>
</dbReference>
<keyword evidence="12" id="KW-0460">Magnesium</keyword>
<comment type="cofactor">
    <cofactor evidence="1">
        <name>Mg(2+)</name>
        <dbReference type="ChEBI" id="CHEBI:18420"/>
    </cofactor>
</comment>
<feature type="region of interest" description="Disordered" evidence="15">
    <location>
        <begin position="83"/>
        <end position="107"/>
    </location>
</feature>
<dbReference type="PROSITE" id="PS51285">
    <property type="entry name" value="AGC_KINASE_CTER"/>
    <property type="match status" value="1"/>
</dbReference>
<keyword evidence="9" id="KW-0547">Nucleotide-binding</keyword>
<keyword evidence="7" id="KW-0597">Phosphoprotein</keyword>
<dbReference type="PROSITE" id="PS50011">
    <property type="entry name" value="PROTEIN_KINASE_DOM"/>
    <property type="match status" value="1"/>
</dbReference>
<evidence type="ECO:0000313" key="19">
    <source>
        <dbReference type="Ensembl" id="ENSENLP00000038786.1"/>
    </source>
</evidence>
<feature type="compositionally biased region" description="Low complexity" evidence="15">
    <location>
        <begin position="94"/>
        <end position="103"/>
    </location>
</feature>
<comment type="subcellular location">
    <subcellularLocation>
        <location evidence="2">Cytoplasm</location>
    </subcellularLocation>
</comment>
<feature type="compositionally biased region" description="Basic residues" evidence="15">
    <location>
        <begin position="1006"/>
        <end position="1021"/>
    </location>
</feature>
<organism evidence="19 20">
    <name type="scientific">Echeneis naucrates</name>
    <name type="common">Live sharksucker</name>
    <dbReference type="NCBI Taxonomy" id="173247"/>
    <lineage>
        <taxon>Eukaryota</taxon>
        <taxon>Metazoa</taxon>
        <taxon>Chordata</taxon>
        <taxon>Craniata</taxon>
        <taxon>Vertebrata</taxon>
        <taxon>Euteleostomi</taxon>
        <taxon>Actinopterygii</taxon>
        <taxon>Neopterygii</taxon>
        <taxon>Teleostei</taxon>
        <taxon>Neoteleostei</taxon>
        <taxon>Acanthomorphata</taxon>
        <taxon>Carangaria</taxon>
        <taxon>Carangiformes</taxon>
        <taxon>Echeneidae</taxon>
        <taxon>Echeneis</taxon>
    </lineage>
</organism>
<accession>A0A665W4L7</accession>
<dbReference type="SMART" id="SM00220">
    <property type="entry name" value="S_TKc"/>
    <property type="match status" value="1"/>
</dbReference>
<dbReference type="GO" id="GO:0015630">
    <property type="term" value="C:microtubule cytoskeleton"/>
    <property type="evidence" value="ECO:0007669"/>
    <property type="project" value="TreeGrafter"/>
</dbReference>
<evidence type="ECO:0000256" key="6">
    <source>
        <dbReference type="ARBA" id="ARBA00022527"/>
    </source>
</evidence>
<dbReference type="InterPro" id="IPR000719">
    <property type="entry name" value="Prot_kinase_dom"/>
</dbReference>
<feature type="region of interest" description="Disordered" evidence="15">
    <location>
        <begin position="127"/>
        <end position="154"/>
    </location>
</feature>
<comment type="similarity">
    <text evidence="3">Belongs to the protein kinase superfamily. AGC Ser/Thr protein kinase family.</text>
</comment>
<feature type="domain" description="PDZ" evidence="17">
    <location>
        <begin position="907"/>
        <end position="995"/>
    </location>
</feature>
<dbReference type="CDD" id="cd05609">
    <property type="entry name" value="STKc_MAST"/>
    <property type="match status" value="1"/>
</dbReference>
<dbReference type="GO" id="GO:0007010">
    <property type="term" value="P:cytoskeleton organization"/>
    <property type="evidence" value="ECO:0007669"/>
    <property type="project" value="TreeGrafter"/>
</dbReference>
<sequence length="1293" mass="142957">MYLFVLAPGGVVFFFHCRTSNRKSLIVTSSTSPTLPRPHSPLHGHTGTSPLDSPRNFSPNTAAHFSFVPARRTDGRRWSLASLPSSGYGTNTPSSAVSSSCSSQEKLHQLPFQPTPDELHFLTKHFSSESITDEEGRRSPAMRPRSRSLSPGRSPISFDHEIVMMNHVYKERFPKATAQMEERLAELLSSSAPDKVCPLADGVLSFIHHQLIELSRDCLEKSREGLITSRYFYELQENLEKLLQDAHERSESVEVTFVTQLVRKLMIIIARPARLLECLEFDPEEFYHLLEAAEGHAKEGQGIKSDIPRYIISQLGLTRDPLEGKAISRVYIIEMLFCVSAYLSSVGFCTKIHKRSLVSRSAVFLVRHKDTRQRFAMKKINKQNLILRNQIQQAFVERDILTFAENPFVVSMFCSFETRRHLCMVMEYVEGGDCATLLKNIGALPVDMARMYFAETVLALEYLHNYGIVHRDLKPDNLLITSMGHIKLTDFGLSKIGLMSLTTNLYEGHIEKDTREFLDKQVCGTPEYIAPEVILRQGYGKPVDWWAMGVILYEFLVGCVPFFGDTPEELFGQVISDEIIWPEEDEALPQEAQDLISKLLRQNPLERLGTGSAFEVKQHSFFTELDWNSLLRQKAEFIPQLESEDDTSYFDTRSDRYHHMDSEEEDDTNDDEHVELRQFSSCSPRFSKVCYQTFARLSTHHPVFDFIYYIVVSSVLLVCVIFSSSPSSLRKRLSVSESSHTESDSSPPLTVRRRCCSAIIEMPRFAISSEEEAGQSQDLPSFFVNAAGSSGDVCDRGNGGGAAKGTADSDSPATPKAISDLAARRARHRLLSGDTDKHITTPSSRPLNKVIKSASATTLSLMIPADHHGASPLASPMSPHSLSSNPSSRDSSPSRDLSPAVNSIKPAIVIHRAGKKYGFTLRAIRVYMGDSDIYTVHHMVWHVEEGGPAHEAGLREGDLITHVNGEPVHGLVHTEVVELILKSGAKVSISATPFENTSIKVGPARKTTHKSKMARRNKKTKNKEGQDSKKKTSLFRKITKQASLLHTSRSLSSLNRSLSSGESGPGSPTHNLSPRSPTQGYRSTPESAHSVGGNSSQSSSPSSSVPNSPASSGHIRPSSLHGLAPKLQRQYRSPRRKSAGNIPLSPLARTPSPTPQSNSPQRSPSPLPSHALGQAAVGQSFPVKLHSSPPLVRQISRPKSAEPPRSPLLKRVQSAEKLAASLSSLPSSPSGVAAAADKKLAVGAAVGSRKHSLDISHSEFKKEILQREPSLQSLQVRAHSPHVIIVSIHHFHM</sequence>
<evidence type="ECO:0000259" key="16">
    <source>
        <dbReference type="PROSITE" id="PS50011"/>
    </source>
</evidence>
<dbReference type="SUPFAM" id="SSF140482">
    <property type="entry name" value="MAST3 pre-PK domain-like"/>
    <property type="match status" value="1"/>
</dbReference>
<reference evidence="19" key="3">
    <citation type="submission" date="2025-09" db="UniProtKB">
        <authorList>
            <consortium name="Ensembl"/>
        </authorList>
    </citation>
    <scope>IDENTIFICATION</scope>
</reference>
<feature type="compositionally biased region" description="Low complexity" evidence="15">
    <location>
        <begin position="870"/>
        <end position="899"/>
    </location>
</feature>
<feature type="region of interest" description="Disordered" evidence="15">
    <location>
        <begin position="867"/>
        <end position="899"/>
    </location>
</feature>
<dbReference type="InterPro" id="IPR015022">
    <property type="entry name" value="MAST_pre-PK_dom"/>
</dbReference>
<dbReference type="OMA" id="VMEYVEX"/>
<feature type="domain" description="Protein kinase" evidence="16">
    <location>
        <begin position="349"/>
        <end position="622"/>
    </location>
</feature>
<keyword evidence="20" id="KW-1185">Reference proteome</keyword>
<dbReference type="Pfam" id="PF00069">
    <property type="entry name" value="Pkinase"/>
    <property type="match status" value="1"/>
</dbReference>
<feature type="region of interest" description="Disordered" evidence="15">
    <location>
        <begin position="830"/>
        <end position="849"/>
    </location>
</feature>
<evidence type="ECO:0000256" key="1">
    <source>
        <dbReference type="ARBA" id="ARBA00001946"/>
    </source>
</evidence>
<feature type="region of interest" description="Disordered" evidence="15">
    <location>
        <begin position="26"/>
        <end position="56"/>
    </location>
</feature>
<evidence type="ECO:0000313" key="20">
    <source>
        <dbReference type="Proteomes" id="UP000472264"/>
    </source>
</evidence>
<dbReference type="Gene3D" id="2.30.42.10">
    <property type="match status" value="1"/>
</dbReference>
<feature type="compositionally biased region" description="Low complexity" evidence="15">
    <location>
        <begin position="1087"/>
        <end position="1114"/>
    </location>
</feature>
<comment type="catalytic activity">
    <reaction evidence="14">
        <text>L-seryl-[protein] + ATP = O-phospho-L-seryl-[protein] + ADP + H(+)</text>
        <dbReference type="Rhea" id="RHEA:17989"/>
        <dbReference type="Rhea" id="RHEA-COMP:9863"/>
        <dbReference type="Rhea" id="RHEA-COMP:11604"/>
        <dbReference type="ChEBI" id="CHEBI:15378"/>
        <dbReference type="ChEBI" id="CHEBI:29999"/>
        <dbReference type="ChEBI" id="CHEBI:30616"/>
        <dbReference type="ChEBI" id="CHEBI:83421"/>
        <dbReference type="ChEBI" id="CHEBI:456216"/>
        <dbReference type="EC" id="2.7.11.1"/>
    </reaction>
</comment>
<proteinExistence type="inferred from homology"/>
<dbReference type="InterPro" id="IPR037711">
    <property type="entry name" value="MAST"/>
</dbReference>
<evidence type="ECO:0000256" key="15">
    <source>
        <dbReference type="SAM" id="MobiDB-lite"/>
    </source>
</evidence>
<feature type="domain" description="AGC-kinase C-terminal" evidence="18">
    <location>
        <begin position="623"/>
        <end position="701"/>
    </location>
</feature>
<evidence type="ECO:0000259" key="18">
    <source>
        <dbReference type="PROSITE" id="PS51285"/>
    </source>
</evidence>
<dbReference type="Gene3D" id="1.20.1480.20">
    <property type="entry name" value="MAST3 pre-PK domain-like"/>
    <property type="match status" value="1"/>
</dbReference>
<keyword evidence="10" id="KW-0418">Kinase</keyword>
<reference evidence="19" key="2">
    <citation type="submission" date="2025-08" db="UniProtKB">
        <authorList>
            <consortium name="Ensembl"/>
        </authorList>
    </citation>
    <scope>IDENTIFICATION</scope>
</reference>
<name>A0A665W4L7_ECHNA</name>
<evidence type="ECO:0000256" key="9">
    <source>
        <dbReference type="ARBA" id="ARBA00022741"/>
    </source>
</evidence>
<dbReference type="FunCoup" id="A0A665W4L7">
    <property type="interactions" value="779"/>
</dbReference>
<dbReference type="Gene3D" id="3.30.200.20">
    <property type="entry name" value="Phosphorylase Kinase, domain 1"/>
    <property type="match status" value="1"/>
</dbReference>
<reference evidence="19" key="1">
    <citation type="submission" date="2021-04" db="EMBL/GenBank/DDBJ databases">
        <authorList>
            <consortium name="Wellcome Sanger Institute Data Sharing"/>
        </authorList>
    </citation>
    <scope>NUCLEOTIDE SEQUENCE [LARGE SCALE GENOMIC DNA]</scope>
</reference>
<dbReference type="PANTHER" id="PTHR24356">
    <property type="entry name" value="SERINE/THREONINE-PROTEIN KINASE"/>
    <property type="match status" value="1"/>
</dbReference>
<evidence type="ECO:0000256" key="4">
    <source>
        <dbReference type="ARBA" id="ARBA00012513"/>
    </source>
</evidence>
<dbReference type="SUPFAM" id="SSF56112">
    <property type="entry name" value="Protein kinase-like (PK-like)"/>
    <property type="match status" value="1"/>
</dbReference>
<dbReference type="CDD" id="cd23074">
    <property type="entry name" value="PDZ_MAST2"/>
    <property type="match status" value="1"/>
</dbReference>
<dbReference type="PANTHER" id="PTHR24356:SF136">
    <property type="entry name" value="MICROTUBULE-ASSOCIATED SERINE_THREONINE-PROTEIN KINASE 2"/>
    <property type="match status" value="1"/>
</dbReference>
<dbReference type="GO" id="GO:0000287">
    <property type="term" value="F:magnesium ion binding"/>
    <property type="evidence" value="ECO:0007669"/>
    <property type="project" value="InterPro"/>
</dbReference>
<dbReference type="FunFam" id="3.30.200.20:FF:000012">
    <property type="entry name" value="microtubule-associated serine/threonine-protein kinase 2 isoform X1"/>
    <property type="match status" value="1"/>
</dbReference>
<dbReference type="Gene3D" id="1.10.510.10">
    <property type="entry name" value="Transferase(Phosphotransferase) domain 1"/>
    <property type="match status" value="1"/>
</dbReference>
<keyword evidence="6" id="KW-0723">Serine/threonine-protein kinase</keyword>
<evidence type="ECO:0000256" key="12">
    <source>
        <dbReference type="ARBA" id="ARBA00022842"/>
    </source>
</evidence>
<dbReference type="Pfam" id="PF17820">
    <property type="entry name" value="PDZ_6"/>
    <property type="match status" value="1"/>
</dbReference>
<dbReference type="InterPro" id="IPR050236">
    <property type="entry name" value="Ser_Thr_kinase_AGC"/>
</dbReference>
<dbReference type="Proteomes" id="UP000472264">
    <property type="component" value="Chromosome 4"/>
</dbReference>
<dbReference type="Ensembl" id="ENSENLT00000039808.1">
    <property type="protein sequence ID" value="ENSENLP00000038786.1"/>
    <property type="gene ID" value="ENSENLG00000016338.1"/>
</dbReference>
<feature type="compositionally biased region" description="Polar residues" evidence="15">
    <location>
        <begin position="1069"/>
        <end position="1086"/>
    </location>
</feature>
<feature type="compositionally biased region" description="Low complexity" evidence="15">
    <location>
        <begin position="1043"/>
        <end position="1068"/>
    </location>
</feature>
<evidence type="ECO:0000259" key="17">
    <source>
        <dbReference type="PROSITE" id="PS50106"/>
    </source>
</evidence>
<comment type="catalytic activity">
    <reaction evidence="13">
        <text>L-threonyl-[protein] + ATP = O-phospho-L-threonyl-[protein] + ADP + H(+)</text>
        <dbReference type="Rhea" id="RHEA:46608"/>
        <dbReference type="Rhea" id="RHEA-COMP:11060"/>
        <dbReference type="Rhea" id="RHEA-COMP:11605"/>
        <dbReference type="ChEBI" id="CHEBI:15378"/>
        <dbReference type="ChEBI" id="CHEBI:30013"/>
        <dbReference type="ChEBI" id="CHEBI:30616"/>
        <dbReference type="ChEBI" id="CHEBI:61977"/>
        <dbReference type="ChEBI" id="CHEBI:456216"/>
        <dbReference type="EC" id="2.7.11.1"/>
    </reaction>
</comment>
<dbReference type="InterPro" id="IPR041489">
    <property type="entry name" value="PDZ_6"/>
</dbReference>
<dbReference type="GO" id="GO:0035556">
    <property type="term" value="P:intracellular signal transduction"/>
    <property type="evidence" value="ECO:0007669"/>
    <property type="project" value="TreeGrafter"/>
</dbReference>
<keyword evidence="5" id="KW-0963">Cytoplasm</keyword>
<dbReference type="PROSITE" id="PS50106">
    <property type="entry name" value="PDZ"/>
    <property type="match status" value="1"/>
</dbReference>
<dbReference type="GO" id="GO:0005737">
    <property type="term" value="C:cytoplasm"/>
    <property type="evidence" value="ECO:0007669"/>
    <property type="project" value="UniProtKB-SubCell"/>
</dbReference>
<dbReference type="InterPro" id="IPR036034">
    <property type="entry name" value="PDZ_sf"/>
</dbReference>
<feature type="region of interest" description="Disordered" evidence="15">
    <location>
        <begin position="1000"/>
        <end position="1172"/>
    </location>
</feature>
<evidence type="ECO:0000256" key="8">
    <source>
        <dbReference type="ARBA" id="ARBA00022679"/>
    </source>
</evidence>
<evidence type="ECO:0000256" key="7">
    <source>
        <dbReference type="ARBA" id="ARBA00022553"/>
    </source>
</evidence>
<dbReference type="FunFam" id="1.10.510.10:FF:000012">
    <property type="entry name" value="microtubule-associated serine/threonine-protein kinase 2 isoform X1"/>
    <property type="match status" value="1"/>
</dbReference>